<dbReference type="STRING" id="121845.A0A3Q0J525"/>
<dbReference type="GO" id="GO:0005096">
    <property type="term" value="F:GTPase activator activity"/>
    <property type="evidence" value="ECO:0007669"/>
    <property type="project" value="TreeGrafter"/>
</dbReference>
<gene>
    <name evidence="3" type="primary">LOC113468796</name>
</gene>
<dbReference type="AlphaFoldDB" id="A0A3Q0J525"/>
<dbReference type="Pfam" id="PF00595">
    <property type="entry name" value="PDZ"/>
    <property type="match status" value="1"/>
</dbReference>
<dbReference type="KEGG" id="dci:113468796"/>
<evidence type="ECO:0000313" key="2">
    <source>
        <dbReference type="Proteomes" id="UP000079169"/>
    </source>
</evidence>
<dbReference type="SMART" id="SM00228">
    <property type="entry name" value="PDZ"/>
    <property type="match status" value="1"/>
</dbReference>
<dbReference type="Gene3D" id="2.30.42.10">
    <property type="match status" value="1"/>
</dbReference>
<name>A0A3Q0J525_DIACI</name>
<reference evidence="3" key="1">
    <citation type="submission" date="2025-08" db="UniProtKB">
        <authorList>
            <consortium name="RefSeq"/>
        </authorList>
    </citation>
    <scope>IDENTIFICATION</scope>
</reference>
<evidence type="ECO:0000259" key="1">
    <source>
        <dbReference type="PROSITE" id="PS50106"/>
    </source>
</evidence>
<dbReference type="GO" id="GO:0005737">
    <property type="term" value="C:cytoplasm"/>
    <property type="evidence" value="ECO:0007669"/>
    <property type="project" value="TreeGrafter"/>
</dbReference>
<dbReference type="PROSITE" id="PS50106">
    <property type="entry name" value="PDZ"/>
    <property type="match status" value="1"/>
</dbReference>
<dbReference type="SUPFAM" id="SSF50156">
    <property type="entry name" value="PDZ domain-like"/>
    <property type="match status" value="1"/>
</dbReference>
<dbReference type="CDD" id="cd06745">
    <property type="entry name" value="PDZ_SIPA1-like"/>
    <property type="match status" value="1"/>
</dbReference>
<dbReference type="PANTHER" id="PTHR15711">
    <property type="entry name" value="RAP GTPASE-ACTIVATING PROTEIN"/>
    <property type="match status" value="1"/>
</dbReference>
<protein>
    <submittedName>
        <fullName evidence="3">Signal-induced proliferation-associated 1-like protein 1</fullName>
    </submittedName>
</protein>
<sequence>MHCVLAISTDSVVLVEEQSRDLVFVAPAKSVLGWATSTNSLRLYHHQGEVTRIHMREGGGGDRDELMEVVVRLRAATPGSPAQELTLKRNGLGQLGFHVQPDGLVTEVEHMGLAYQEGLKQGCRLVEICKVAVSTLSHDQMVDLLKTSSLVTVTVIPALSDGTPRRYADLKMANLEYHQVQNCAISLQDVMLVEVSTVCTPTPNTEEH</sequence>
<evidence type="ECO:0000313" key="3">
    <source>
        <dbReference type="RefSeq" id="XP_026681805.1"/>
    </source>
</evidence>
<dbReference type="PANTHER" id="PTHR15711:SF22">
    <property type="entry name" value="RAP-GAP DOMAIN-CONTAINING PROTEIN"/>
    <property type="match status" value="1"/>
</dbReference>
<dbReference type="RefSeq" id="XP_026681805.1">
    <property type="nucleotide sequence ID" value="XM_026826004.1"/>
</dbReference>
<feature type="domain" description="PDZ" evidence="1">
    <location>
        <begin position="84"/>
        <end position="148"/>
    </location>
</feature>
<dbReference type="InterPro" id="IPR001478">
    <property type="entry name" value="PDZ"/>
</dbReference>
<dbReference type="PaxDb" id="121845-A0A3Q0J525"/>
<dbReference type="InterPro" id="IPR050989">
    <property type="entry name" value="Rap1_Ran_GAP"/>
</dbReference>
<organism evidence="2 3">
    <name type="scientific">Diaphorina citri</name>
    <name type="common">Asian citrus psyllid</name>
    <dbReference type="NCBI Taxonomy" id="121845"/>
    <lineage>
        <taxon>Eukaryota</taxon>
        <taxon>Metazoa</taxon>
        <taxon>Ecdysozoa</taxon>
        <taxon>Arthropoda</taxon>
        <taxon>Hexapoda</taxon>
        <taxon>Insecta</taxon>
        <taxon>Pterygota</taxon>
        <taxon>Neoptera</taxon>
        <taxon>Paraneoptera</taxon>
        <taxon>Hemiptera</taxon>
        <taxon>Sternorrhyncha</taxon>
        <taxon>Psylloidea</taxon>
        <taxon>Psyllidae</taxon>
        <taxon>Diaphorininae</taxon>
        <taxon>Diaphorina</taxon>
    </lineage>
</organism>
<dbReference type="InterPro" id="IPR036034">
    <property type="entry name" value="PDZ_sf"/>
</dbReference>
<dbReference type="GeneID" id="113468796"/>
<accession>A0A3Q0J525</accession>
<dbReference type="Proteomes" id="UP000079169">
    <property type="component" value="Unplaced"/>
</dbReference>
<proteinExistence type="predicted"/>
<keyword evidence="2" id="KW-1185">Reference proteome</keyword>